<comment type="caution">
    <text evidence="3">The sequence shown here is derived from an EMBL/GenBank/DDBJ whole genome shotgun (WGS) entry which is preliminary data.</text>
</comment>
<name>A0A5C5G716_9BASI</name>
<dbReference type="OrthoDB" id="409543at2759"/>
<evidence type="ECO:0000256" key="2">
    <source>
        <dbReference type="SAM" id="MobiDB-lite"/>
    </source>
</evidence>
<evidence type="ECO:0000256" key="1">
    <source>
        <dbReference type="ARBA" id="ARBA00009003"/>
    </source>
</evidence>
<gene>
    <name evidence="3" type="ORF">DMC30DRAFT_346230</name>
</gene>
<dbReference type="Pfam" id="PF04488">
    <property type="entry name" value="Gly_transf_sug"/>
    <property type="match status" value="1"/>
</dbReference>
<proteinExistence type="inferred from homology"/>
<dbReference type="AlphaFoldDB" id="A0A5C5G716"/>
<reference evidence="3 4" key="1">
    <citation type="submission" date="2019-03" db="EMBL/GenBank/DDBJ databases">
        <title>Rhodosporidium diobovatum UCD-FST 08-225 genome sequencing, assembly, and annotation.</title>
        <authorList>
            <person name="Fakankun I.U."/>
            <person name="Fristensky B."/>
            <person name="Levin D.B."/>
        </authorList>
    </citation>
    <scope>NUCLEOTIDE SEQUENCE [LARGE SCALE GENOMIC DNA]</scope>
    <source>
        <strain evidence="3 4">UCD-FST 08-225</strain>
    </source>
</reference>
<evidence type="ECO:0000313" key="4">
    <source>
        <dbReference type="Proteomes" id="UP000311382"/>
    </source>
</evidence>
<dbReference type="PANTHER" id="PTHR46830">
    <property type="entry name" value="TRANSFERASE, PUTATIVE-RELATED"/>
    <property type="match status" value="1"/>
</dbReference>
<comment type="similarity">
    <text evidence="1">Belongs to the glycosyltransferase 32 family.</text>
</comment>
<accession>A0A5C5G716</accession>
<dbReference type="GO" id="GO:0016740">
    <property type="term" value="F:transferase activity"/>
    <property type="evidence" value="ECO:0007669"/>
    <property type="project" value="UniProtKB-KW"/>
</dbReference>
<keyword evidence="4" id="KW-1185">Reference proteome</keyword>
<dbReference type="Proteomes" id="UP000311382">
    <property type="component" value="Unassembled WGS sequence"/>
</dbReference>
<feature type="non-terminal residue" evidence="3">
    <location>
        <position position="1"/>
    </location>
</feature>
<organism evidence="3 4">
    <name type="scientific">Rhodotorula diobovata</name>
    <dbReference type="NCBI Taxonomy" id="5288"/>
    <lineage>
        <taxon>Eukaryota</taxon>
        <taxon>Fungi</taxon>
        <taxon>Dikarya</taxon>
        <taxon>Basidiomycota</taxon>
        <taxon>Pucciniomycotina</taxon>
        <taxon>Microbotryomycetes</taxon>
        <taxon>Sporidiobolales</taxon>
        <taxon>Sporidiobolaceae</taxon>
        <taxon>Rhodotorula</taxon>
    </lineage>
</organism>
<keyword evidence="3" id="KW-0808">Transferase</keyword>
<feature type="region of interest" description="Disordered" evidence="2">
    <location>
        <begin position="257"/>
        <end position="284"/>
    </location>
</feature>
<dbReference type="STRING" id="5288.A0A5C5G716"/>
<protein>
    <submittedName>
        <fullName evidence="3">Nucleotide-diphospho-sugar transferase</fullName>
    </submittedName>
</protein>
<dbReference type="PANTHER" id="PTHR46830:SF2">
    <property type="entry name" value="ALPHA-1,4-N-ACETYLGLUCOSAMINYLTRANSFERASE"/>
    <property type="match status" value="1"/>
</dbReference>
<dbReference type="EMBL" id="SOZI01000004">
    <property type="protein sequence ID" value="TNY24286.1"/>
    <property type="molecule type" value="Genomic_DNA"/>
</dbReference>
<dbReference type="InterPro" id="IPR007577">
    <property type="entry name" value="GlycoTrfase_DXD_sugar-bd_CS"/>
</dbReference>
<dbReference type="Gene3D" id="3.90.550.20">
    <property type="match status" value="1"/>
</dbReference>
<dbReference type="SUPFAM" id="SSF53448">
    <property type="entry name" value="Nucleotide-diphospho-sugar transferases"/>
    <property type="match status" value="1"/>
</dbReference>
<evidence type="ECO:0000313" key="3">
    <source>
        <dbReference type="EMBL" id="TNY24286.1"/>
    </source>
</evidence>
<dbReference type="InterPro" id="IPR029044">
    <property type="entry name" value="Nucleotide-diphossugar_trans"/>
</dbReference>
<sequence length="307" mass="35864">QVPPYVHYVYGLSPTFGGAPFNFVHFLCLTSALVTLRPEVIYFHYVYEPDTWYWRRFVSDVGKSGTTRLEMVRERDVTEVFGNPVEHFAHKADVLRLEALYKHGGVYLDADVLVIRDLAPLYRHEVVMGMESQPNLDPALPPSGLCNAVILAKPYSSFIARWIDTYRTFDKSLWAKHSVATPWDLARANPTEVTVLNKFAFFWPLWDDDALRRVHRSDAYSFHRPSPLAPTRDTQFTYHLWESLAYERYLRPYDPDRIHNRGKKHGKEREEDGASDESSFSREARRFVSDEFREAWRRAKSEGLLDR</sequence>